<evidence type="ECO:0000256" key="1">
    <source>
        <dbReference type="ARBA" id="ARBA00023121"/>
    </source>
</evidence>
<dbReference type="InterPro" id="IPR050270">
    <property type="entry name" value="DegV_domain_contain"/>
</dbReference>
<evidence type="ECO:0000313" key="3">
    <source>
        <dbReference type="Proteomes" id="UP000297900"/>
    </source>
</evidence>
<dbReference type="InterPro" id="IPR043168">
    <property type="entry name" value="DegV_C"/>
</dbReference>
<gene>
    <name evidence="2" type="ORF">E2980_01935</name>
</gene>
<dbReference type="SUPFAM" id="SSF82549">
    <property type="entry name" value="DAK1/DegV-like"/>
    <property type="match status" value="1"/>
</dbReference>
<dbReference type="GO" id="GO:0008289">
    <property type="term" value="F:lipid binding"/>
    <property type="evidence" value="ECO:0007669"/>
    <property type="project" value="UniProtKB-KW"/>
</dbReference>
<dbReference type="NCBIfam" id="TIGR00762">
    <property type="entry name" value="DegV"/>
    <property type="match status" value="1"/>
</dbReference>
<dbReference type="Pfam" id="PF02645">
    <property type="entry name" value="DegV"/>
    <property type="match status" value="1"/>
</dbReference>
<dbReference type="Proteomes" id="UP000297900">
    <property type="component" value="Unassembled WGS sequence"/>
</dbReference>
<dbReference type="PROSITE" id="PS51482">
    <property type="entry name" value="DEGV"/>
    <property type="match status" value="1"/>
</dbReference>
<name>A0A4Y8M998_9BACL</name>
<dbReference type="Gene3D" id="3.30.1180.10">
    <property type="match status" value="1"/>
</dbReference>
<dbReference type="PANTHER" id="PTHR33434:SF2">
    <property type="entry name" value="FATTY ACID-BINDING PROTEIN TM_1468"/>
    <property type="match status" value="1"/>
</dbReference>
<dbReference type="RefSeq" id="WP_135150416.1">
    <property type="nucleotide sequence ID" value="NZ_SOMN01000001.1"/>
</dbReference>
<dbReference type="PANTHER" id="PTHR33434">
    <property type="entry name" value="DEGV DOMAIN-CONTAINING PROTEIN DR_1986-RELATED"/>
    <property type="match status" value="1"/>
</dbReference>
<dbReference type="InterPro" id="IPR003797">
    <property type="entry name" value="DegV"/>
</dbReference>
<dbReference type="OrthoDB" id="9780660at2"/>
<dbReference type="AlphaFoldDB" id="A0A4Y8M998"/>
<reference evidence="2 3" key="1">
    <citation type="submission" date="2019-03" db="EMBL/GenBank/DDBJ databases">
        <title>Cohnella endophytica sp. nov., a novel endophytic bacterium isolated from bark of Sonneratia apetala.</title>
        <authorList>
            <person name="Tuo L."/>
        </authorList>
    </citation>
    <scope>NUCLEOTIDE SEQUENCE [LARGE SCALE GENOMIC DNA]</scope>
    <source>
        <strain evidence="2 3">CCTCC AB 208254</strain>
    </source>
</reference>
<organism evidence="2 3">
    <name type="scientific">Cohnella luojiensis</name>
    <dbReference type="NCBI Taxonomy" id="652876"/>
    <lineage>
        <taxon>Bacteria</taxon>
        <taxon>Bacillati</taxon>
        <taxon>Bacillota</taxon>
        <taxon>Bacilli</taxon>
        <taxon>Bacillales</taxon>
        <taxon>Paenibacillaceae</taxon>
        <taxon>Cohnella</taxon>
    </lineage>
</organism>
<comment type="caution">
    <text evidence="2">The sequence shown here is derived from an EMBL/GenBank/DDBJ whole genome shotgun (WGS) entry which is preliminary data.</text>
</comment>
<dbReference type="EMBL" id="SOMN01000001">
    <property type="protein sequence ID" value="TFE31851.1"/>
    <property type="molecule type" value="Genomic_DNA"/>
</dbReference>
<sequence length="286" mass="30860">MASIVLVTDSTADIPLQVREKLGISMVPLKVNFGDESYLDNITLQPAQFYEKLASFGGLATSSQPSPSDFYDVYKRLTDEGHSVISIQLSGAMSGTYQSATIAKSMLEEDADVTVIDSKSASYGYGLLVVTAAEMAQAGASKEDIIAEVHRLRQELRLYFLVDTLEYLKKGGRIGKASAVLGSLLNIKPILSIDKEGIVFPFDKVRGQKRAMARIAEVLEADLKDRPVKLTIAVTPGHIAGVSELAELLKQHLNVQHYQETEIGPVIGTHAGPGTIGLFVTPVTVI</sequence>
<dbReference type="Gene3D" id="3.40.50.10170">
    <property type="match status" value="1"/>
</dbReference>
<evidence type="ECO:0000313" key="2">
    <source>
        <dbReference type="EMBL" id="TFE31851.1"/>
    </source>
</evidence>
<accession>A0A4Y8M998</accession>
<keyword evidence="1" id="KW-0446">Lipid-binding</keyword>
<protein>
    <submittedName>
        <fullName evidence="2">DegV family protein</fullName>
    </submittedName>
</protein>
<keyword evidence="3" id="KW-1185">Reference proteome</keyword>
<proteinExistence type="predicted"/>